<evidence type="ECO:0000313" key="2">
    <source>
        <dbReference type="Proteomes" id="UP000004095"/>
    </source>
</evidence>
<dbReference type="EMBL" id="AAWS01000006">
    <property type="protein sequence ID" value="EAY30541.1"/>
    <property type="molecule type" value="Genomic_DNA"/>
</dbReference>
<organism evidence="1 2">
    <name type="scientific">Microscilla marina ATCC 23134</name>
    <dbReference type="NCBI Taxonomy" id="313606"/>
    <lineage>
        <taxon>Bacteria</taxon>
        <taxon>Pseudomonadati</taxon>
        <taxon>Bacteroidota</taxon>
        <taxon>Cytophagia</taxon>
        <taxon>Cytophagales</taxon>
        <taxon>Microscillaceae</taxon>
        <taxon>Microscilla</taxon>
    </lineage>
</organism>
<protein>
    <submittedName>
        <fullName evidence="1">Uncharacterized protein</fullName>
    </submittedName>
</protein>
<gene>
    <name evidence="1" type="ORF">M23134_03179</name>
</gene>
<dbReference type="AlphaFoldDB" id="A1ZGC4"/>
<comment type="caution">
    <text evidence="1">The sequence shown here is derived from an EMBL/GenBank/DDBJ whole genome shotgun (WGS) entry which is preliminary data.</text>
</comment>
<sequence>MLFARTHPDFLNGLHFIIKSKDEFSGYSAGSKVFIIYY</sequence>
<proteinExistence type="predicted"/>
<dbReference type="Proteomes" id="UP000004095">
    <property type="component" value="Unassembled WGS sequence"/>
</dbReference>
<reference evidence="1 2" key="1">
    <citation type="submission" date="2007-01" db="EMBL/GenBank/DDBJ databases">
        <authorList>
            <person name="Haygood M."/>
            <person name="Podell S."/>
            <person name="Anderson C."/>
            <person name="Hopkinson B."/>
            <person name="Roe K."/>
            <person name="Barbeau K."/>
            <person name="Gaasterland T."/>
            <person name="Ferriera S."/>
            <person name="Johnson J."/>
            <person name="Kravitz S."/>
            <person name="Beeson K."/>
            <person name="Sutton G."/>
            <person name="Rogers Y.-H."/>
            <person name="Friedman R."/>
            <person name="Frazier M."/>
            <person name="Venter J.C."/>
        </authorList>
    </citation>
    <scope>NUCLEOTIDE SEQUENCE [LARGE SCALE GENOMIC DNA]</scope>
    <source>
        <strain evidence="1 2">ATCC 23134</strain>
    </source>
</reference>
<evidence type="ECO:0000313" key="1">
    <source>
        <dbReference type="EMBL" id="EAY30541.1"/>
    </source>
</evidence>
<accession>A1ZGC4</accession>
<keyword evidence="2" id="KW-1185">Reference proteome</keyword>
<name>A1ZGC4_MICM2</name>